<evidence type="ECO:0000313" key="2">
    <source>
        <dbReference type="EMBL" id="KAF9061975.1"/>
    </source>
</evidence>
<keyword evidence="1" id="KW-0812">Transmembrane</keyword>
<feature type="transmembrane region" description="Helical" evidence="1">
    <location>
        <begin position="34"/>
        <end position="55"/>
    </location>
</feature>
<name>A0A9P5PH42_9AGAR</name>
<evidence type="ECO:0000313" key="3">
    <source>
        <dbReference type="Proteomes" id="UP000772434"/>
    </source>
</evidence>
<accession>A0A9P5PH42</accession>
<gene>
    <name evidence="2" type="ORF">BDP27DRAFT_307878</name>
</gene>
<keyword evidence="1" id="KW-1133">Transmembrane helix</keyword>
<evidence type="ECO:0000256" key="1">
    <source>
        <dbReference type="SAM" id="Phobius"/>
    </source>
</evidence>
<keyword evidence="3" id="KW-1185">Reference proteome</keyword>
<protein>
    <submittedName>
        <fullName evidence="2">Uncharacterized protein</fullName>
    </submittedName>
</protein>
<sequence length="171" mass="19260">MKVTRRRWIGFLLRAVSGVIVNTPLYHHTNQNLFTQYAFFSLGTITLILGVIYLYDADLQGARYKKMEDSITVQVSGTNLADIGCSAPAQCFFESLGAAYLPDSPVYSLSAFGERRKISFAMLRGMCLWMRIWSIRTMWGTRIKGSNESKRITQSRTLSAVDATLSLLLSR</sequence>
<comment type="caution">
    <text evidence="2">The sequence shown here is derived from an EMBL/GenBank/DDBJ whole genome shotgun (WGS) entry which is preliminary data.</text>
</comment>
<organism evidence="2 3">
    <name type="scientific">Rhodocollybia butyracea</name>
    <dbReference type="NCBI Taxonomy" id="206335"/>
    <lineage>
        <taxon>Eukaryota</taxon>
        <taxon>Fungi</taxon>
        <taxon>Dikarya</taxon>
        <taxon>Basidiomycota</taxon>
        <taxon>Agaricomycotina</taxon>
        <taxon>Agaricomycetes</taxon>
        <taxon>Agaricomycetidae</taxon>
        <taxon>Agaricales</taxon>
        <taxon>Marasmiineae</taxon>
        <taxon>Omphalotaceae</taxon>
        <taxon>Rhodocollybia</taxon>
    </lineage>
</organism>
<dbReference type="OrthoDB" id="2945271at2759"/>
<keyword evidence="1" id="KW-0472">Membrane</keyword>
<reference evidence="2" key="1">
    <citation type="submission" date="2020-11" db="EMBL/GenBank/DDBJ databases">
        <authorList>
            <consortium name="DOE Joint Genome Institute"/>
            <person name="Ahrendt S."/>
            <person name="Riley R."/>
            <person name="Andreopoulos W."/>
            <person name="Labutti K."/>
            <person name="Pangilinan J."/>
            <person name="Ruiz-Duenas F.J."/>
            <person name="Barrasa J.M."/>
            <person name="Sanchez-Garcia M."/>
            <person name="Camarero S."/>
            <person name="Miyauchi S."/>
            <person name="Serrano A."/>
            <person name="Linde D."/>
            <person name="Babiker R."/>
            <person name="Drula E."/>
            <person name="Ayuso-Fernandez I."/>
            <person name="Pacheco R."/>
            <person name="Padilla G."/>
            <person name="Ferreira P."/>
            <person name="Barriuso J."/>
            <person name="Kellner H."/>
            <person name="Castanera R."/>
            <person name="Alfaro M."/>
            <person name="Ramirez L."/>
            <person name="Pisabarro A.G."/>
            <person name="Kuo A."/>
            <person name="Tritt A."/>
            <person name="Lipzen A."/>
            <person name="He G."/>
            <person name="Yan M."/>
            <person name="Ng V."/>
            <person name="Cullen D."/>
            <person name="Martin F."/>
            <person name="Rosso M.-N."/>
            <person name="Henrissat B."/>
            <person name="Hibbett D."/>
            <person name="Martinez A.T."/>
            <person name="Grigoriev I.V."/>
        </authorList>
    </citation>
    <scope>NUCLEOTIDE SEQUENCE</scope>
    <source>
        <strain evidence="2">AH 40177</strain>
    </source>
</reference>
<dbReference type="Proteomes" id="UP000772434">
    <property type="component" value="Unassembled WGS sequence"/>
</dbReference>
<dbReference type="AlphaFoldDB" id="A0A9P5PH42"/>
<proteinExistence type="predicted"/>
<dbReference type="EMBL" id="JADNRY010000185">
    <property type="protein sequence ID" value="KAF9061975.1"/>
    <property type="molecule type" value="Genomic_DNA"/>
</dbReference>